<dbReference type="PANTHER" id="PTHR31299:SF0">
    <property type="entry name" value="ESTERASE, PUTATIVE (AFU_ORTHOLOGUE AFUA_1G05850)-RELATED"/>
    <property type="match status" value="1"/>
</dbReference>
<feature type="compositionally biased region" description="Basic and acidic residues" evidence="1">
    <location>
        <begin position="567"/>
        <end position="581"/>
    </location>
</feature>
<feature type="region of interest" description="Disordered" evidence="1">
    <location>
        <begin position="562"/>
        <end position="583"/>
    </location>
</feature>
<sequence length="801" mass="85732">MLGRLHCFLFLLALGLLPTTAWGQAHLNLALEPATNQHRPLLLWGSYLPPGGRYSLDSTVAHQGRGSLHLHLPPAQGAAARYTTVGTGLLPLDSVRGQLVTVSAWVRTRNWRGRAGLTASATSLTRAGLSPESVSALDSLPANQDWRRLELRFPVKATAFSCYLGLQTQGSGDIWLADVALSVRGRRLPEWPVPATEALLLPPAQVLALNWDFEQPLPALARPDPAAATAALDSASPQHGRRYLRAQRRRGFAEPASAYLGSVQVSPREGGKTLRVAGYWRWTGGTGTGGPAFAARLLRSRLRPSLRWRPDTLARRTPPPPGPAWTRFAFELPIQLTLPGTDAEADTASLGAFSLSVLLPAAGAVDVDNLTFAIDGKPYLPTGPPVPPLPTAAEIAWLRAAAKPLKLNAPAADYQDLAALATLVGPARVVGLGEVTHGSHESFGLTARLARYLLTQKNFDCLALEASPAACAALNGYLRGQPGSPAPLLAALGEGWATAEVLALLRELRAHNQAHPTAPVQLAGVEVRQPAQALTYLSEQLLDADDDFAQSRLRQLRTLLATYPHPAPDDPDLRRQPDQPRDSLLGPVHRLLAELRAGLATRAALGQPRGLQQLEILDHYLRLVEQGATWQRLSFGAAFNYRQACLAENVRYLGQTGSADGGPARVLVWASNGAVAKVLSQEERPMGQWLAATLGAGYVALGTALGQGRFLAGGAGPPTPAPLETAPPGAYEAWLRTGPAAYWLPLGHLALTEASAWLTQAQLLRDIGYAATRNQFMLHSLHREFDAVLFLKDSSPTQALP</sequence>
<dbReference type="Gene3D" id="2.60.120.260">
    <property type="entry name" value="Galactose-binding domain-like"/>
    <property type="match status" value="1"/>
</dbReference>
<dbReference type="Pfam" id="PF05139">
    <property type="entry name" value="Erythro_esteras"/>
    <property type="match status" value="1"/>
</dbReference>
<dbReference type="AlphaFoldDB" id="A0A7Y0AGH7"/>
<evidence type="ECO:0000313" key="2">
    <source>
        <dbReference type="EMBL" id="NML66921.1"/>
    </source>
</evidence>
<reference evidence="2 3" key="1">
    <citation type="submission" date="2020-04" db="EMBL/GenBank/DDBJ databases">
        <title>Hymenobacter polaris sp. nov., isolated from Arctic soil.</title>
        <authorList>
            <person name="Dahal R.H."/>
        </authorList>
    </citation>
    <scope>NUCLEOTIDE SEQUENCE [LARGE SCALE GENOMIC DNA]</scope>
    <source>
        <strain evidence="2 3">RP-2-7</strain>
    </source>
</reference>
<dbReference type="SUPFAM" id="SSF159501">
    <property type="entry name" value="EreA/ChaN-like"/>
    <property type="match status" value="1"/>
</dbReference>
<dbReference type="Gene3D" id="1.20.1440.30">
    <property type="entry name" value="Biosynthetic Protein domain"/>
    <property type="match status" value="1"/>
</dbReference>
<dbReference type="Proteomes" id="UP000559626">
    <property type="component" value="Unassembled WGS sequence"/>
</dbReference>
<dbReference type="PANTHER" id="PTHR31299">
    <property type="entry name" value="ESTERASE, PUTATIVE (AFU_ORTHOLOGUE AFUA_1G05850)-RELATED"/>
    <property type="match status" value="1"/>
</dbReference>
<protein>
    <submittedName>
        <fullName evidence="2">Erythromycin esterase family protein</fullName>
    </submittedName>
</protein>
<name>A0A7Y0AGH7_9BACT</name>
<dbReference type="Gene3D" id="3.40.1660.10">
    <property type="entry name" value="EreA-like (biosynthetic domain)"/>
    <property type="match status" value="1"/>
</dbReference>
<dbReference type="Gene3D" id="3.30.1870.10">
    <property type="entry name" value="EreA-like, domain 2"/>
    <property type="match status" value="1"/>
</dbReference>
<dbReference type="InterPro" id="IPR052036">
    <property type="entry name" value="Hydrolase/PRTase-associated"/>
</dbReference>
<comment type="caution">
    <text evidence="2">The sequence shown here is derived from an EMBL/GenBank/DDBJ whole genome shotgun (WGS) entry which is preliminary data.</text>
</comment>
<evidence type="ECO:0000256" key="1">
    <source>
        <dbReference type="SAM" id="MobiDB-lite"/>
    </source>
</evidence>
<dbReference type="GO" id="GO:0046677">
    <property type="term" value="P:response to antibiotic"/>
    <property type="evidence" value="ECO:0007669"/>
    <property type="project" value="InterPro"/>
</dbReference>
<dbReference type="InterPro" id="IPR007815">
    <property type="entry name" value="Emycin_Estase"/>
</dbReference>
<accession>A0A7Y0AGH7</accession>
<proteinExistence type="predicted"/>
<keyword evidence="3" id="KW-1185">Reference proteome</keyword>
<gene>
    <name evidence="2" type="ORF">HHL22_17075</name>
</gene>
<dbReference type="RefSeq" id="WP_169532623.1">
    <property type="nucleotide sequence ID" value="NZ_JABBGH010000003.1"/>
</dbReference>
<dbReference type="EMBL" id="JABBGH010000003">
    <property type="protein sequence ID" value="NML66921.1"/>
    <property type="molecule type" value="Genomic_DNA"/>
</dbReference>
<evidence type="ECO:0000313" key="3">
    <source>
        <dbReference type="Proteomes" id="UP000559626"/>
    </source>
</evidence>
<organism evidence="2 3">
    <name type="scientific">Hymenobacter polaris</name>
    <dbReference type="NCBI Taxonomy" id="2682546"/>
    <lineage>
        <taxon>Bacteria</taxon>
        <taxon>Pseudomonadati</taxon>
        <taxon>Bacteroidota</taxon>
        <taxon>Cytophagia</taxon>
        <taxon>Cytophagales</taxon>
        <taxon>Hymenobacteraceae</taxon>
        <taxon>Hymenobacter</taxon>
    </lineage>
</organism>
<dbReference type="CDD" id="cd14728">
    <property type="entry name" value="Ere-like"/>
    <property type="match status" value="1"/>
</dbReference>